<feature type="non-terminal residue" evidence="4">
    <location>
        <position position="1"/>
    </location>
</feature>
<dbReference type="SUPFAM" id="SSF54106">
    <property type="entry name" value="LysM domain"/>
    <property type="match status" value="1"/>
</dbReference>
<protein>
    <recommendedName>
        <fullName evidence="3">LysM domain-containing protein</fullName>
    </recommendedName>
</protein>
<reference evidence="4 5" key="1">
    <citation type="journal article" date="2019" name="Nat. Ecol. Evol.">
        <title>Megaphylogeny resolves global patterns of mushroom evolution.</title>
        <authorList>
            <person name="Varga T."/>
            <person name="Krizsan K."/>
            <person name="Foldi C."/>
            <person name="Dima B."/>
            <person name="Sanchez-Garcia M."/>
            <person name="Sanchez-Ramirez S."/>
            <person name="Szollosi G.J."/>
            <person name="Szarkandi J.G."/>
            <person name="Papp V."/>
            <person name="Albert L."/>
            <person name="Andreopoulos W."/>
            <person name="Angelini C."/>
            <person name="Antonin V."/>
            <person name="Barry K.W."/>
            <person name="Bougher N.L."/>
            <person name="Buchanan P."/>
            <person name="Buyck B."/>
            <person name="Bense V."/>
            <person name="Catcheside P."/>
            <person name="Chovatia M."/>
            <person name="Cooper J."/>
            <person name="Damon W."/>
            <person name="Desjardin D."/>
            <person name="Finy P."/>
            <person name="Geml J."/>
            <person name="Haridas S."/>
            <person name="Hughes K."/>
            <person name="Justo A."/>
            <person name="Karasinski D."/>
            <person name="Kautmanova I."/>
            <person name="Kiss B."/>
            <person name="Kocsube S."/>
            <person name="Kotiranta H."/>
            <person name="LaButti K.M."/>
            <person name="Lechner B.E."/>
            <person name="Liimatainen K."/>
            <person name="Lipzen A."/>
            <person name="Lukacs Z."/>
            <person name="Mihaltcheva S."/>
            <person name="Morgado L.N."/>
            <person name="Niskanen T."/>
            <person name="Noordeloos M.E."/>
            <person name="Ohm R.A."/>
            <person name="Ortiz-Santana B."/>
            <person name="Ovrebo C."/>
            <person name="Racz N."/>
            <person name="Riley R."/>
            <person name="Savchenko A."/>
            <person name="Shiryaev A."/>
            <person name="Soop K."/>
            <person name="Spirin V."/>
            <person name="Szebenyi C."/>
            <person name="Tomsovsky M."/>
            <person name="Tulloss R.E."/>
            <person name="Uehling J."/>
            <person name="Grigoriev I.V."/>
            <person name="Vagvolgyi C."/>
            <person name="Papp T."/>
            <person name="Martin F.M."/>
            <person name="Miettinen O."/>
            <person name="Hibbett D.S."/>
            <person name="Nagy L.G."/>
        </authorList>
    </citation>
    <scope>NUCLEOTIDE SEQUENCE [LARGE SCALE GENOMIC DNA]</scope>
    <source>
        <strain evidence="4 5">CBS 309.79</strain>
    </source>
</reference>
<organism evidence="4 5">
    <name type="scientific">Pterulicium gracile</name>
    <dbReference type="NCBI Taxonomy" id="1884261"/>
    <lineage>
        <taxon>Eukaryota</taxon>
        <taxon>Fungi</taxon>
        <taxon>Dikarya</taxon>
        <taxon>Basidiomycota</taxon>
        <taxon>Agaricomycotina</taxon>
        <taxon>Agaricomycetes</taxon>
        <taxon>Agaricomycetidae</taxon>
        <taxon>Agaricales</taxon>
        <taxon>Pleurotineae</taxon>
        <taxon>Pterulaceae</taxon>
        <taxon>Pterulicium</taxon>
    </lineage>
</organism>
<dbReference type="PROSITE" id="PS51782">
    <property type="entry name" value="LYSM"/>
    <property type="match status" value="1"/>
</dbReference>
<dbReference type="InterPro" id="IPR018392">
    <property type="entry name" value="LysM"/>
</dbReference>
<dbReference type="GO" id="GO:0008061">
    <property type="term" value="F:chitin binding"/>
    <property type="evidence" value="ECO:0007669"/>
    <property type="project" value="UniProtKB-KW"/>
</dbReference>
<keyword evidence="5" id="KW-1185">Reference proteome</keyword>
<feature type="domain" description="LysM" evidence="3">
    <location>
        <begin position="150"/>
        <end position="195"/>
    </location>
</feature>
<dbReference type="CDD" id="cd00118">
    <property type="entry name" value="LysM"/>
    <property type="match status" value="1"/>
</dbReference>
<proteinExistence type="predicted"/>
<evidence type="ECO:0000313" key="4">
    <source>
        <dbReference type="EMBL" id="TFK97769.1"/>
    </source>
</evidence>
<gene>
    <name evidence="4" type="ORF">BDV98DRAFT_480173</name>
</gene>
<dbReference type="SMART" id="SM00257">
    <property type="entry name" value="LysM"/>
    <property type="match status" value="1"/>
</dbReference>
<name>A0A5C3Q9N4_9AGAR</name>
<dbReference type="Pfam" id="PF01476">
    <property type="entry name" value="LysM"/>
    <property type="match status" value="1"/>
</dbReference>
<dbReference type="PANTHER" id="PTHR34997">
    <property type="entry name" value="AM15"/>
    <property type="match status" value="1"/>
</dbReference>
<sequence length="195" mass="20801">RDCPSIPSTADDNILRQIYQICTSRGVSDTVLLATFETCWIESHCHNLPCGDQDSIGVFQQRPSQGWGSYDQIMNVDYSTGKFLELCIPTAAQNPHLSAGTIAQMVQRSEYPDRYNEAEGIARGLIDRARQLAGGGGGGGGGDGGGACAQYYNVVGGDSCWTIGERFGISAAQIQSWNPSVNGGCTNLQIGQQLC</sequence>
<dbReference type="InterPro" id="IPR052210">
    <property type="entry name" value="LysM1-like"/>
</dbReference>
<evidence type="ECO:0000259" key="3">
    <source>
        <dbReference type="PROSITE" id="PS51782"/>
    </source>
</evidence>
<dbReference type="PANTHER" id="PTHR34997:SF1">
    <property type="entry name" value="PEPTIDOGLYCAN-BINDING LYSIN DOMAIN"/>
    <property type="match status" value="1"/>
</dbReference>
<accession>A0A5C3Q9N4</accession>
<dbReference type="EMBL" id="ML178844">
    <property type="protein sequence ID" value="TFK97769.1"/>
    <property type="molecule type" value="Genomic_DNA"/>
</dbReference>
<feature type="non-terminal residue" evidence="4">
    <location>
        <position position="195"/>
    </location>
</feature>
<evidence type="ECO:0000256" key="1">
    <source>
        <dbReference type="ARBA" id="ARBA00022669"/>
    </source>
</evidence>
<dbReference type="InterPro" id="IPR036779">
    <property type="entry name" value="LysM_dom_sf"/>
</dbReference>
<keyword evidence="2" id="KW-0843">Virulence</keyword>
<evidence type="ECO:0000256" key="2">
    <source>
        <dbReference type="ARBA" id="ARBA00023026"/>
    </source>
</evidence>
<dbReference type="Gene3D" id="3.10.350.10">
    <property type="entry name" value="LysM domain"/>
    <property type="match status" value="1"/>
</dbReference>
<evidence type="ECO:0000313" key="5">
    <source>
        <dbReference type="Proteomes" id="UP000305067"/>
    </source>
</evidence>
<dbReference type="AlphaFoldDB" id="A0A5C3Q9N4"/>
<keyword evidence="1" id="KW-0147">Chitin-binding</keyword>
<dbReference type="OrthoDB" id="3012298at2759"/>
<dbReference type="Proteomes" id="UP000305067">
    <property type="component" value="Unassembled WGS sequence"/>
</dbReference>